<dbReference type="AlphaFoldDB" id="A0A7J9D016"/>
<reference evidence="2 3" key="1">
    <citation type="journal article" date="2019" name="Genome Biol. Evol.">
        <title>Insights into the evolution of the New World diploid cottons (Gossypium, subgenus Houzingenia) based on genome sequencing.</title>
        <authorList>
            <person name="Grover C.E."/>
            <person name="Arick M.A. 2nd"/>
            <person name="Thrash A."/>
            <person name="Conover J.L."/>
            <person name="Sanders W.S."/>
            <person name="Peterson D.G."/>
            <person name="Frelichowski J.E."/>
            <person name="Scheffler J.A."/>
            <person name="Scheffler B.E."/>
            <person name="Wendel J.F."/>
        </authorList>
    </citation>
    <scope>NUCLEOTIDE SEQUENCE [LARGE SCALE GENOMIC DNA]</scope>
    <source>
        <strain evidence="2">5</strain>
        <tissue evidence="2">Leaf</tissue>
    </source>
</reference>
<protein>
    <recommendedName>
        <fullName evidence="4">DUF4283 domain-containing protein</fullName>
    </recommendedName>
</protein>
<sequence length="335" mass="36768">MSGAEPLSDDRIGKGEDSTVDHNTKKFWFKDRSDDSFTNMVVDSSPVSRVSWKDKLLGGSVSNSLDGAANLDLEFEYGDICRSNLNGILAIDFSDHITKILIKGMKLIVVVKLFGRNIVQPWTVDFDPSRPFPCGVLAWIRFPGKDSWTKTNISKGNLMGSRFKKLSSMDSESLTPNLEMPYKVLGTARFIQGDFIKNMKGKEIEKGSGLVVMVNLDEGLFGRIDDCGLSIESGPHSALGLPQKCNGSSLERLGSQRHPKAKVGLSSNALDPKKHTFVTFQEKLDNKSKPKVRANPSNILKAHGAESKKGNGHSGKSLFKSIRVHRGKFKPASSL</sequence>
<proteinExistence type="predicted"/>
<accession>A0A7J9D016</accession>
<evidence type="ECO:0000313" key="3">
    <source>
        <dbReference type="Proteomes" id="UP000593579"/>
    </source>
</evidence>
<dbReference type="OrthoDB" id="10466345at2759"/>
<dbReference type="EMBL" id="JABEZY010258586">
    <property type="protein sequence ID" value="MBA0753894.1"/>
    <property type="molecule type" value="Genomic_DNA"/>
</dbReference>
<evidence type="ECO:0000313" key="2">
    <source>
        <dbReference type="EMBL" id="MBA0753894.1"/>
    </source>
</evidence>
<dbReference type="Proteomes" id="UP000593579">
    <property type="component" value="Unassembled WGS sequence"/>
</dbReference>
<keyword evidence="3" id="KW-1185">Reference proteome</keyword>
<organism evidence="2 3">
    <name type="scientific">Gossypium gossypioides</name>
    <name type="common">Mexican cotton</name>
    <name type="synonym">Selera gossypioides</name>
    <dbReference type="NCBI Taxonomy" id="34282"/>
    <lineage>
        <taxon>Eukaryota</taxon>
        <taxon>Viridiplantae</taxon>
        <taxon>Streptophyta</taxon>
        <taxon>Embryophyta</taxon>
        <taxon>Tracheophyta</taxon>
        <taxon>Spermatophyta</taxon>
        <taxon>Magnoliopsida</taxon>
        <taxon>eudicotyledons</taxon>
        <taxon>Gunneridae</taxon>
        <taxon>Pentapetalae</taxon>
        <taxon>rosids</taxon>
        <taxon>malvids</taxon>
        <taxon>Malvales</taxon>
        <taxon>Malvaceae</taxon>
        <taxon>Malvoideae</taxon>
        <taxon>Gossypium</taxon>
    </lineage>
</organism>
<comment type="caution">
    <text evidence="2">The sequence shown here is derived from an EMBL/GenBank/DDBJ whole genome shotgun (WGS) entry which is preliminary data.</text>
</comment>
<evidence type="ECO:0000256" key="1">
    <source>
        <dbReference type="SAM" id="MobiDB-lite"/>
    </source>
</evidence>
<gene>
    <name evidence="2" type="ORF">Gogos_020829</name>
</gene>
<evidence type="ECO:0008006" key="4">
    <source>
        <dbReference type="Google" id="ProtNLM"/>
    </source>
</evidence>
<feature type="region of interest" description="Disordered" evidence="1">
    <location>
        <begin position="284"/>
        <end position="335"/>
    </location>
</feature>
<name>A0A7J9D016_GOSGO</name>